<dbReference type="PANTHER" id="PTHR20855">
    <property type="entry name" value="ADIPOR/PROGESTIN RECEPTOR-RELATED"/>
    <property type="match status" value="1"/>
</dbReference>
<feature type="transmembrane region" description="Helical" evidence="6">
    <location>
        <begin position="232"/>
        <end position="251"/>
    </location>
</feature>
<evidence type="ECO:0000256" key="2">
    <source>
        <dbReference type="ARBA" id="ARBA00007018"/>
    </source>
</evidence>
<dbReference type="Proteomes" id="UP001498398">
    <property type="component" value="Unassembled WGS sequence"/>
</dbReference>
<feature type="transmembrane region" description="Helical" evidence="6">
    <location>
        <begin position="168"/>
        <end position="187"/>
    </location>
</feature>
<evidence type="ECO:0000256" key="6">
    <source>
        <dbReference type="SAM" id="Phobius"/>
    </source>
</evidence>
<evidence type="ECO:0000256" key="1">
    <source>
        <dbReference type="ARBA" id="ARBA00004141"/>
    </source>
</evidence>
<keyword evidence="4 6" id="KW-1133">Transmembrane helix</keyword>
<evidence type="ECO:0000256" key="3">
    <source>
        <dbReference type="ARBA" id="ARBA00022692"/>
    </source>
</evidence>
<keyword evidence="8" id="KW-1185">Reference proteome</keyword>
<comment type="caution">
    <text evidence="7">The sequence shown here is derived from an EMBL/GenBank/DDBJ whole genome shotgun (WGS) entry which is preliminary data.</text>
</comment>
<name>A0ABR1JR32_9AGAR</name>
<feature type="transmembrane region" description="Helical" evidence="6">
    <location>
        <begin position="199"/>
        <end position="220"/>
    </location>
</feature>
<feature type="transmembrane region" description="Helical" evidence="6">
    <location>
        <begin position="144"/>
        <end position="162"/>
    </location>
</feature>
<organism evidence="7 8">
    <name type="scientific">Marasmiellus scandens</name>
    <dbReference type="NCBI Taxonomy" id="2682957"/>
    <lineage>
        <taxon>Eukaryota</taxon>
        <taxon>Fungi</taxon>
        <taxon>Dikarya</taxon>
        <taxon>Basidiomycota</taxon>
        <taxon>Agaricomycotina</taxon>
        <taxon>Agaricomycetes</taxon>
        <taxon>Agaricomycetidae</taxon>
        <taxon>Agaricales</taxon>
        <taxon>Marasmiineae</taxon>
        <taxon>Omphalotaceae</taxon>
        <taxon>Marasmiellus</taxon>
    </lineage>
</organism>
<protein>
    <recommendedName>
        <fullName evidence="9">HlyIII-domain-containing protein</fullName>
    </recommendedName>
</protein>
<evidence type="ECO:0000313" key="8">
    <source>
        <dbReference type="Proteomes" id="UP001498398"/>
    </source>
</evidence>
<sequence length="305" mass="34359">MSSLRKRSTNSEVASPRASKGVKLNTIHWLELPEWQKDNEYIVSGYRRVQNNWRGCFRSVYAYLHNETVNIHSHLWGGVLFLYLLATVNSTSLISYPTTWADSVMFSIFLLSAVFCLLASALYHTSTCHSQEVATRCHAYDYSGIVVLTVGSFYPCLYYGFYCEPHFQIMYIFAITVVGFVAAYIVLNPEYAKPTHRGARTLVFIALGLSAVVPVTHWAVAHGVNKMVTEMGLQWLVVSGGLYIFGALLYANRVPERFYPGTFDYFFASHQVFHVCVVLAALAHFTSIKIALDHAYTRATCALLL</sequence>
<feature type="transmembrane region" description="Helical" evidence="6">
    <location>
        <begin position="104"/>
        <end position="123"/>
    </location>
</feature>
<feature type="transmembrane region" description="Helical" evidence="6">
    <location>
        <begin position="272"/>
        <end position="292"/>
    </location>
</feature>
<dbReference type="EMBL" id="JBANRG010000010">
    <property type="protein sequence ID" value="KAK7462854.1"/>
    <property type="molecule type" value="Genomic_DNA"/>
</dbReference>
<comment type="subcellular location">
    <subcellularLocation>
        <location evidence="1">Membrane</location>
        <topology evidence="1">Multi-pass membrane protein</topology>
    </subcellularLocation>
</comment>
<dbReference type="InterPro" id="IPR004254">
    <property type="entry name" value="AdipoR/HlyIII-related"/>
</dbReference>
<evidence type="ECO:0008006" key="9">
    <source>
        <dbReference type="Google" id="ProtNLM"/>
    </source>
</evidence>
<gene>
    <name evidence="7" type="ORF">VKT23_007430</name>
</gene>
<dbReference type="PANTHER" id="PTHR20855:SF52">
    <property type="entry name" value="ADIPONECTIN RECEPTOR PROTEIN"/>
    <property type="match status" value="1"/>
</dbReference>
<evidence type="ECO:0000256" key="4">
    <source>
        <dbReference type="ARBA" id="ARBA00022989"/>
    </source>
</evidence>
<proteinExistence type="inferred from homology"/>
<keyword evidence="3 6" id="KW-0812">Transmembrane</keyword>
<accession>A0ABR1JR32</accession>
<comment type="similarity">
    <text evidence="2">Belongs to the ADIPOR family.</text>
</comment>
<feature type="transmembrane region" description="Helical" evidence="6">
    <location>
        <begin position="75"/>
        <end position="98"/>
    </location>
</feature>
<reference evidence="7 8" key="1">
    <citation type="submission" date="2024-01" db="EMBL/GenBank/DDBJ databases">
        <title>A draft genome for the cacao thread blight pathogen Marasmiellus scandens.</title>
        <authorList>
            <person name="Baruah I.K."/>
            <person name="Leung J."/>
            <person name="Bukari Y."/>
            <person name="Amoako-Attah I."/>
            <person name="Meinhardt L.W."/>
            <person name="Bailey B.A."/>
            <person name="Cohen S.P."/>
        </authorList>
    </citation>
    <scope>NUCLEOTIDE SEQUENCE [LARGE SCALE GENOMIC DNA]</scope>
    <source>
        <strain evidence="7 8">GH-19</strain>
    </source>
</reference>
<evidence type="ECO:0000313" key="7">
    <source>
        <dbReference type="EMBL" id="KAK7462854.1"/>
    </source>
</evidence>
<dbReference type="Pfam" id="PF03006">
    <property type="entry name" value="HlyIII"/>
    <property type="match status" value="1"/>
</dbReference>
<keyword evidence="5 6" id="KW-0472">Membrane</keyword>
<evidence type="ECO:0000256" key="5">
    <source>
        <dbReference type="ARBA" id="ARBA00023136"/>
    </source>
</evidence>